<dbReference type="InterPro" id="IPR036249">
    <property type="entry name" value="Thioredoxin-like_sf"/>
</dbReference>
<dbReference type="Gene3D" id="3.40.30.10">
    <property type="entry name" value="Glutaredoxin"/>
    <property type="match status" value="1"/>
</dbReference>
<dbReference type="EMBL" id="FNTB01000001">
    <property type="protein sequence ID" value="SEB57368.1"/>
    <property type="molecule type" value="Genomic_DNA"/>
</dbReference>
<name>A0A1H4KH41_9FLAO</name>
<reference evidence="3 4" key="1">
    <citation type="submission" date="2016-10" db="EMBL/GenBank/DDBJ databases">
        <authorList>
            <person name="de Groot N.N."/>
        </authorList>
    </citation>
    <scope>NUCLEOTIDE SEQUENCE [LARGE SCALE GENOMIC DNA]</scope>
    <source>
        <strain evidence="3 4">MAR_2009_71</strain>
    </source>
</reference>
<dbReference type="PANTHER" id="PTHR30041:SF8">
    <property type="entry name" value="PROTEIN YFFB"/>
    <property type="match status" value="1"/>
</dbReference>
<dbReference type="PANTHER" id="PTHR30041">
    <property type="entry name" value="ARSENATE REDUCTASE"/>
    <property type="match status" value="1"/>
</dbReference>
<comment type="similarity">
    <text evidence="1 2">Belongs to the ArsC family.</text>
</comment>
<dbReference type="SUPFAM" id="SSF52833">
    <property type="entry name" value="Thioredoxin-like"/>
    <property type="match status" value="1"/>
</dbReference>
<sequence>MKKIYHLSTCSTCQRIIKDLQPLVDFELQDIKTQPITNDQLEQMHSLSNSYEALFSKRAVLYRERNLKEQELSEDDFKSLILEQYTFLKRPVIIVDDQIFIGNSKKVVEAAKKAIHS</sequence>
<dbReference type="Pfam" id="PF03960">
    <property type="entry name" value="ArsC"/>
    <property type="match status" value="1"/>
</dbReference>
<organism evidence="3 4">
    <name type="scientific">Maribacter dokdonensis</name>
    <dbReference type="NCBI Taxonomy" id="320912"/>
    <lineage>
        <taxon>Bacteria</taxon>
        <taxon>Pseudomonadati</taxon>
        <taxon>Bacteroidota</taxon>
        <taxon>Flavobacteriia</taxon>
        <taxon>Flavobacteriales</taxon>
        <taxon>Flavobacteriaceae</taxon>
        <taxon>Maribacter</taxon>
    </lineage>
</organism>
<accession>A0A1H4KH41</accession>
<evidence type="ECO:0000313" key="4">
    <source>
        <dbReference type="Proteomes" id="UP000183038"/>
    </source>
</evidence>
<proteinExistence type="inferred from homology"/>
<dbReference type="PROSITE" id="PS51353">
    <property type="entry name" value="ARSC"/>
    <property type="match status" value="1"/>
</dbReference>
<dbReference type="Proteomes" id="UP000183038">
    <property type="component" value="Unassembled WGS sequence"/>
</dbReference>
<dbReference type="InterPro" id="IPR006660">
    <property type="entry name" value="Arsenate_reductase-like"/>
</dbReference>
<gene>
    <name evidence="3" type="ORF">SAMN05192540_0916</name>
</gene>
<evidence type="ECO:0000313" key="3">
    <source>
        <dbReference type="EMBL" id="SEB57368.1"/>
    </source>
</evidence>
<protein>
    <submittedName>
        <fullName evidence="3">Arsenate reductase, glutaredoxin family</fullName>
    </submittedName>
</protein>
<dbReference type="RefSeq" id="WP_058104805.1">
    <property type="nucleotide sequence ID" value="NZ_CAJQES010000075.1"/>
</dbReference>
<evidence type="ECO:0000256" key="2">
    <source>
        <dbReference type="PROSITE-ProRule" id="PRU01282"/>
    </source>
</evidence>
<evidence type="ECO:0000256" key="1">
    <source>
        <dbReference type="ARBA" id="ARBA00007198"/>
    </source>
</evidence>
<dbReference type="OrthoDB" id="1120494at2"/>
<dbReference type="AlphaFoldDB" id="A0A1H4KH41"/>